<dbReference type="RefSeq" id="WP_194698602.1">
    <property type="nucleotide sequence ID" value="NZ_JADKPO010000052.1"/>
</dbReference>
<accession>A0A930YKP1</accession>
<evidence type="ECO:0000313" key="2">
    <source>
        <dbReference type="EMBL" id="MBF4770458.1"/>
    </source>
</evidence>
<keyword evidence="3" id="KW-1185">Reference proteome</keyword>
<dbReference type="AlphaFoldDB" id="A0A930YKP1"/>
<name>A0A930YKP1_9ACTN</name>
<dbReference type="Gene3D" id="1.20.120.520">
    <property type="entry name" value="nmb1532 protein domain like"/>
    <property type="match status" value="1"/>
</dbReference>
<dbReference type="Pfam" id="PF01814">
    <property type="entry name" value="Hemerythrin"/>
    <property type="match status" value="1"/>
</dbReference>
<evidence type="ECO:0000259" key="1">
    <source>
        <dbReference type="Pfam" id="PF01814"/>
    </source>
</evidence>
<protein>
    <submittedName>
        <fullName evidence="2">Hemerythrin domain-containing protein</fullName>
    </submittedName>
</protein>
<dbReference type="InterPro" id="IPR012312">
    <property type="entry name" value="Hemerythrin-like"/>
</dbReference>
<evidence type="ECO:0000313" key="3">
    <source>
        <dbReference type="Proteomes" id="UP000660668"/>
    </source>
</evidence>
<reference evidence="2" key="1">
    <citation type="submission" date="2020-11" db="EMBL/GenBank/DDBJ databases">
        <title>Nocardioides cynanchi sp. nov., isolated from soil of rhizosphere of Cynanchum wilfordii.</title>
        <authorList>
            <person name="Lee J.-S."/>
            <person name="Suh M.K."/>
            <person name="Kim J.-S."/>
        </authorList>
    </citation>
    <scope>NUCLEOTIDE SEQUENCE</scope>
    <source>
        <strain evidence="2">KCTC 19276</strain>
    </source>
</reference>
<dbReference type="Proteomes" id="UP000660668">
    <property type="component" value="Unassembled WGS sequence"/>
</dbReference>
<organism evidence="2 3">
    <name type="scientific">Nocardioides agariphilus</name>
    <dbReference type="NCBI Taxonomy" id="433664"/>
    <lineage>
        <taxon>Bacteria</taxon>
        <taxon>Bacillati</taxon>
        <taxon>Actinomycetota</taxon>
        <taxon>Actinomycetes</taxon>
        <taxon>Propionibacteriales</taxon>
        <taxon>Nocardioidaceae</taxon>
        <taxon>Nocardioides</taxon>
    </lineage>
</organism>
<dbReference type="CDD" id="cd12108">
    <property type="entry name" value="Hr-like"/>
    <property type="match status" value="1"/>
</dbReference>
<dbReference type="EMBL" id="JADKPO010000052">
    <property type="protein sequence ID" value="MBF4770458.1"/>
    <property type="molecule type" value="Genomic_DNA"/>
</dbReference>
<gene>
    <name evidence="2" type="ORF">ISU10_22015</name>
</gene>
<proteinExistence type="predicted"/>
<comment type="caution">
    <text evidence="2">The sequence shown here is derived from an EMBL/GenBank/DDBJ whole genome shotgun (WGS) entry which is preliminary data.</text>
</comment>
<feature type="domain" description="Hemerythrin-like" evidence="1">
    <location>
        <begin position="31"/>
        <end position="165"/>
    </location>
</feature>
<sequence>MNENSTFPQQIRLPGQSSVADGPHDQFGMYLMHHAFRRDLAAFEAAVRATPVGDDGAWGPLAARWQRFAVILHHHHGIEDEHLWPVLLQKTAAAGTYEDQRLLGAMAAEHEDIDPALRAVEAGFRLMVEHPCNDHRNALDVHVTSTRAALLAHLAHEETQALPLLQRTLSIEENAAFERQAQRGYPLSMLPFLLPWVTAGLPVEIRDRLVREAGPAYAVLLRIFRGRWERAERRAFRYA</sequence>